<protein>
    <submittedName>
        <fullName evidence="1">Uncharacterized protein</fullName>
    </submittedName>
</protein>
<sequence>MNISAAITISQYGLSKKTEPCVMQNSVSLRRLNDSNISVSIQSGSLLS</sequence>
<dbReference type="KEGG" id="nzo:SAMEA4504057_0668"/>
<reference evidence="1 2" key="1">
    <citation type="submission" date="2017-06" db="EMBL/GenBank/DDBJ databases">
        <authorList>
            <consortium name="Pathogen Informatics"/>
        </authorList>
    </citation>
    <scope>NUCLEOTIDE SEQUENCE [LARGE SCALE GENOMIC DNA]</scope>
    <source>
        <strain evidence="1 2">NCTC12230</strain>
    </source>
</reference>
<dbReference type="AlphaFoldDB" id="A0AB38DPJ5"/>
<evidence type="ECO:0000313" key="2">
    <source>
        <dbReference type="Proteomes" id="UP000215033"/>
    </source>
</evidence>
<gene>
    <name evidence="1" type="ORF">SAMEA4504057_00668</name>
</gene>
<dbReference type="Proteomes" id="UP000215033">
    <property type="component" value="Chromosome 1"/>
</dbReference>
<evidence type="ECO:0000313" key="1">
    <source>
        <dbReference type="EMBL" id="SNU79181.1"/>
    </source>
</evidence>
<accession>A0AB38DPJ5</accession>
<name>A0AB38DPJ5_9NEIS</name>
<proteinExistence type="predicted"/>
<organism evidence="1 2">
    <name type="scientific">Neisseria zoodegmatis</name>
    <dbReference type="NCBI Taxonomy" id="326523"/>
    <lineage>
        <taxon>Bacteria</taxon>
        <taxon>Pseudomonadati</taxon>
        <taxon>Pseudomonadota</taxon>
        <taxon>Betaproteobacteria</taxon>
        <taxon>Neisseriales</taxon>
        <taxon>Neisseriaceae</taxon>
        <taxon>Neisseria</taxon>
    </lineage>
</organism>
<dbReference type="EMBL" id="LT906434">
    <property type="protein sequence ID" value="SNU79181.1"/>
    <property type="molecule type" value="Genomic_DNA"/>
</dbReference>